<dbReference type="Proteomes" id="UP000283644">
    <property type="component" value="Unassembled WGS sequence"/>
</dbReference>
<organism evidence="2 3">
    <name type="scientific">Nocardioides immobilis</name>
    <dbReference type="NCBI Taxonomy" id="2049295"/>
    <lineage>
        <taxon>Bacteria</taxon>
        <taxon>Bacillati</taxon>
        <taxon>Actinomycetota</taxon>
        <taxon>Actinomycetes</taxon>
        <taxon>Propionibacteriales</taxon>
        <taxon>Nocardioidaceae</taxon>
        <taxon>Nocardioides</taxon>
    </lineage>
</organism>
<reference evidence="2 3" key="1">
    <citation type="submission" date="2018-09" db="EMBL/GenBank/DDBJ databases">
        <title>Genome sequencing of Nocardioides immobilis CCTCC AB 2017083 for comparison to Nocardioides silvaticus.</title>
        <authorList>
            <person name="Li C."/>
            <person name="Wang G."/>
        </authorList>
    </citation>
    <scope>NUCLEOTIDE SEQUENCE [LARGE SCALE GENOMIC DNA]</scope>
    <source>
        <strain evidence="2 3">CCTCC AB 2017083</strain>
    </source>
</reference>
<dbReference type="Gene3D" id="3.40.50.1110">
    <property type="entry name" value="SGNH hydrolase"/>
    <property type="match status" value="1"/>
</dbReference>
<dbReference type="OrthoDB" id="3781044at2"/>
<evidence type="ECO:0000313" key="2">
    <source>
        <dbReference type="EMBL" id="RHW27435.1"/>
    </source>
</evidence>
<sequence>MRIVLLGDSHLAYAQPYLRMLGDRVLNAAVGGSTVDDLPTQAAVAQLGADDVVVVSVGTNDAAFGGLAAADFGSRAAALLALLPVRGRVVMTTPGVDRDRVVGLPGHVEVIMQAYGDALAAAAEQTGSAVVDTPAVLAPLGSRAFVDDGVHLTEDAYHLLLPTLREVVGELAGESQS</sequence>
<dbReference type="RefSeq" id="WP_118925056.1">
    <property type="nucleotide sequence ID" value="NZ_QXGH01000013.1"/>
</dbReference>
<dbReference type="GO" id="GO:0016787">
    <property type="term" value="F:hydrolase activity"/>
    <property type="evidence" value="ECO:0007669"/>
    <property type="project" value="UniProtKB-KW"/>
</dbReference>
<dbReference type="Pfam" id="PF13472">
    <property type="entry name" value="Lipase_GDSL_2"/>
    <property type="match status" value="1"/>
</dbReference>
<dbReference type="EMBL" id="QXGH01000013">
    <property type="protein sequence ID" value="RHW27435.1"/>
    <property type="molecule type" value="Genomic_DNA"/>
</dbReference>
<dbReference type="InterPro" id="IPR013830">
    <property type="entry name" value="SGNH_hydro"/>
</dbReference>
<evidence type="ECO:0000313" key="3">
    <source>
        <dbReference type="Proteomes" id="UP000283644"/>
    </source>
</evidence>
<feature type="domain" description="SGNH hydrolase-type esterase" evidence="1">
    <location>
        <begin position="9"/>
        <end position="158"/>
    </location>
</feature>
<dbReference type="InterPro" id="IPR036514">
    <property type="entry name" value="SGNH_hydro_sf"/>
</dbReference>
<proteinExistence type="predicted"/>
<comment type="caution">
    <text evidence="2">The sequence shown here is derived from an EMBL/GenBank/DDBJ whole genome shotgun (WGS) entry which is preliminary data.</text>
</comment>
<dbReference type="SUPFAM" id="SSF52266">
    <property type="entry name" value="SGNH hydrolase"/>
    <property type="match status" value="1"/>
</dbReference>
<keyword evidence="3" id="KW-1185">Reference proteome</keyword>
<name>A0A417Y4A9_9ACTN</name>
<keyword evidence="2" id="KW-0378">Hydrolase</keyword>
<dbReference type="CDD" id="cd00229">
    <property type="entry name" value="SGNH_hydrolase"/>
    <property type="match status" value="1"/>
</dbReference>
<accession>A0A417Y4A9</accession>
<gene>
    <name evidence="2" type="ORF">D0Z08_09825</name>
</gene>
<protein>
    <submittedName>
        <fullName evidence="2">SGNH/GDSL hydrolase family protein</fullName>
    </submittedName>
</protein>
<dbReference type="AlphaFoldDB" id="A0A417Y4A9"/>
<evidence type="ECO:0000259" key="1">
    <source>
        <dbReference type="Pfam" id="PF13472"/>
    </source>
</evidence>